<feature type="domain" description="Heterokaryon incompatibility" evidence="1">
    <location>
        <begin position="138"/>
        <end position="284"/>
    </location>
</feature>
<evidence type="ECO:0000313" key="3">
    <source>
        <dbReference type="Proteomes" id="UP000800035"/>
    </source>
</evidence>
<evidence type="ECO:0000313" key="2">
    <source>
        <dbReference type="EMBL" id="KAF1955297.1"/>
    </source>
</evidence>
<dbReference type="PANTHER" id="PTHR24148">
    <property type="entry name" value="ANKYRIN REPEAT DOMAIN-CONTAINING PROTEIN 39 HOMOLOG-RELATED"/>
    <property type="match status" value="1"/>
</dbReference>
<gene>
    <name evidence="2" type="ORF">CC80DRAFT_536275</name>
</gene>
<sequence length="772" mass="86577">MAAAKYYYVALKDTQDDSKAAAHCNATWMRTFDVTYSRSVVDTAEPWSFQSLVYASILTSVDSKPSAAVSCGFTLPLPISAGLSGSELERKAGIECHYEPLNYELGQEIRLLILKPGNDSEYLECEIVHANLLDKPKYEALSYTWATESGDDAPSSHIICSKSKCVIHITANCEAALRRLRRQTARRTIWIDSICIDQSNIKERNHQVRQMGTIYASAEQVIVYLGEECRASRAVFKYLAKTIVIRRDESVDIAFPVRESIPSPELVKAFFSRRWFHRVWVLQEVGLARQATVLCGAKSLDWSLFSVDRLKQGGLSTQAVGGTTPGVLLLETDLYKQKPDIVDLLHAGRNALSGDPRDKVFALLSLEKEESKMEIFPDYSKPVEWIFTNVAVQSIKNGRSLDILSHVRGKTGFCHLPSWVPDWTVSTNQKPLRNQFSMSELAVMEAWDFSVSESSIQDKSQQHAWKAEFPVPHLSVWTTKPKFQTVSNRAFDFQFLRECHPVADVSYQLYRRENFSNMALRPLPIRIVVRGHRLAVVESLLVEGAHECSFCPLPHRETPTLISSSMLCSKEIEFWGRVFGGMPNITSKGQRGNLINVGFPPAFASWATCLSCGPSKNKCDIVEGDLAHWGLEAVGDIADLVREGDIAHRGLPESVVYHDVEDYYGRLRPEFHYCREELDAFLEQQRLFGSGRVLFSTGNSLGLGPPCLREGDSVWLLDSSKVAIILRKVDSHYIVIGECHLHGALRQSHPCPKCGKGIQLANAITTETIQIW</sequence>
<keyword evidence="3" id="KW-1185">Reference proteome</keyword>
<reference evidence="2" key="1">
    <citation type="journal article" date="2020" name="Stud. Mycol.">
        <title>101 Dothideomycetes genomes: a test case for predicting lifestyles and emergence of pathogens.</title>
        <authorList>
            <person name="Haridas S."/>
            <person name="Albert R."/>
            <person name="Binder M."/>
            <person name="Bloem J."/>
            <person name="Labutti K."/>
            <person name="Salamov A."/>
            <person name="Andreopoulos B."/>
            <person name="Baker S."/>
            <person name="Barry K."/>
            <person name="Bills G."/>
            <person name="Bluhm B."/>
            <person name="Cannon C."/>
            <person name="Castanera R."/>
            <person name="Culley D."/>
            <person name="Daum C."/>
            <person name="Ezra D."/>
            <person name="Gonzalez J."/>
            <person name="Henrissat B."/>
            <person name="Kuo A."/>
            <person name="Liang C."/>
            <person name="Lipzen A."/>
            <person name="Lutzoni F."/>
            <person name="Magnuson J."/>
            <person name="Mondo S."/>
            <person name="Nolan M."/>
            <person name="Ohm R."/>
            <person name="Pangilinan J."/>
            <person name="Park H.-J."/>
            <person name="Ramirez L."/>
            <person name="Alfaro M."/>
            <person name="Sun H."/>
            <person name="Tritt A."/>
            <person name="Yoshinaga Y."/>
            <person name="Zwiers L.-H."/>
            <person name="Turgeon B."/>
            <person name="Goodwin S."/>
            <person name="Spatafora J."/>
            <person name="Crous P."/>
            <person name="Grigoriev I."/>
        </authorList>
    </citation>
    <scope>NUCLEOTIDE SEQUENCE</scope>
    <source>
        <strain evidence="2">CBS 675.92</strain>
    </source>
</reference>
<dbReference type="OrthoDB" id="2157530at2759"/>
<dbReference type="InterPro" id="IPR052895">
    <property type="entry name" value="HetReg/Transcr_Mod"/>
</dbReference>
<protein>
    <submittedName>
        <fullName evidence="2">HET-domain-containing protein</fullName>
    </submittedName>
</protein>
<dbReference type="Proteomes" id="UP000800035">
    <property type="component" value="Unassembled WGS sequence"/>
</dbReference>
<dbReference type="Pfam" id="PF06985">
    <property type="entry name" value="HET"/>
    <property type="match status" value="1"/>
</dbReference>
<accession>A0A6A5U297</accession>
<organism evidence="2 3">
    <name type="scientific">Byssothecium circinans</name>
    <dbReference type="NCBI Taxonomy" id="147558"/>
    <lineage>
        <taxon>Eukaryota</taxon>
        <taxon>Fungi</taxon>
        <taxon>Dikarya</taxon>
        <taxon>Ascomycota</taxon>
        <taxon>Pezizomycotina</taxon>
        <taxon>Dothideomycetes</taxon>
        <taxon>Pleosporomycetidae</taxon>
        <taxon>Pleosporales</taxon>
        <taxon>Massarineae</taxon>
        <taxon>Massarinaceae</taxon>
        <taxon>Byssothecium</taxon>
    </lineage>
</organism>
<name>A0A6A5U297_9PLEO</name>
<dbReference type="InterPro" id="IPR010730">
    <property type="entry name" value="HET"/>
</dbReference>
<evidence type="ECO:0000259" key="1">
    <source>
        <dbReference type="Pfam" id="PF06985"/>
    </source>
</evidence>
<proteinExistence type="predicted"/>
<dbReference type="AlphaFoldDB" id="A0A6A5U297"/>
<dbReference type="EMBL" id="ML976995">
    <property type="protein sequence ID" value="KAF1955297.1"/>
    <property type="molecule type" value="Genomic_DNA"/>
</dbReference>
<dbReference type="PANTHER" id="PTHR24148:SF73">
    <property type="entry name" value="HET DOMAIN PROTEIN (AFU_ORTHOLOGUE AFUA_8G01020)"/>
    <property type="match status" value="1"/>
</dbReference>